<protein>
    <submittedName>
        <fullName evidence="1">Uncharacterized protein</fullName>
    </submittedName>
</protein>
<gene>
    <name evidence="1" type="ORF">WN55_04536</name>
</gene>
<dbReference type="Proteomes" id="UP000076502">
    <property type="component" value="Unassembled WGS sequence"/>
</dbReference>
<proteinExistence type="predicted"/>
<evidence type="ECO:0000313" key="1">
    <source>
        <dbReference type="EMBL" id="KZC05596.1"/>
    </source>
</evidence>
<organism evidence="1 2">
    <name type="scientific">Dufourea novaeangliae</name>
    <name type="common">Sweat bee</name>
    <dbReference type="NCBI Taxonomy" id="178035"/>
    <lineage>
        <taxon>Eukaryota</taxon>
        <taxon>Metazoa</taxon>
        <taxon>Ecdysozoa</taxon>
        <taxon>Arthropoda</taxon>
        <taxon>Hexapoda</taxon>
        <taxon>Insecta</taxon>
        <taxon>Pterygota</taxon>
        <taxon>Neoptera</taxon>
        <taxon>Endopterygota</taxon>
        <taxon>Hymenoptera</taxon>
        <taxon>Apocrita</taxon>
        <taxon>Aculeata</taxon>
        <taxon>Apoidea</taxon>
        <taxon>Anthophila</taxon>
        <taxon>Halictidae</taxon>
        <taxon>Rophitinae</taxon>
        <taxon>Dufourea</taxon>
    </lineage>
</organism>
<dbReference type="AlphaFoldDB" id="A0A154P0Z4"/>
<reference evidence="1 2" key="1">
    <citation type="submission" date="2015-07" db="EMBL/GenBank/DDBJ databases">
        <title>The genome of Dufourea novaeangliae.</title>
        <authorList>
            <person name="Pan H."/>
            <person name="Kapheim K."/>
        </authorList>
    </citation>
    <scope>NUCLEOTIDE SEQUENCE [LARGE SCALE GENOMIC DNA]</scope>
    <source>
        <strain evidence="1">0120121106</strain>
        <tissue evidence="1">Whole body</tissue>
    </source>
</reference>
<name>A0A154P0Z4_DUFNO</name>
<dbReference type="EMBL" id="KQ434796">
    <property type="protein sequence ID" value="KZC05596.1"/>
    <property type="molecule type" value="Genomic_DNA"/>
</dbReference>
<sequence length="66" mass="8048">MSENRKMYRMLTHRSLWYSVAEEVANDEKRVDYNVTGDADVNYRGVVQFEFRSDQYSLERVEWVDY</sequence>
<evidence type="ECO:0000313" key="2">
    <source>
        <dbReference type="Proteomes" id="UP000076502"/>
    </source>
</evidence>
<accession>A0A154P0Z4</accession>
<keyword evidence="2" id="KW-1185">Reference proteome</keyword>